<evidence type="ECO:0000256" key="3">
    <source>
        <dbReference type="ARBA" id="ARBA00022679"/>
    </source>
</evidence>
<evidence type="ECO:0000313" key="7">
    <source>
        <dbReference type="Proteomes" id="UP001500390"/>
    </source>
</evidence>
<keyword evidence="2 6" id="KW-0032">Aminotransferase</keyword>
<feature type="domain" description="Aminotransferase class I/classII large" evidence="5">
    <location>
        <begin position="65"/>
        <end position="385"/>
    </location>
</feature>
<dbReference type="SUPFAM" id="SSF53383">
    <property type="entry name" value="PLP-dependent transferases"/>
    <property type="match status" value="1"/>
</dbReference>
<protein>
    <submittedName>
        <fullName evidence="6">PLP-dependent aminotransferase family protein</fullName>
    </submittedName>
</protein>
<comment type="caution">
    <text evidence="6">The sequence shown here is derived from an EMBL/GenBank/DDBJ whole genome shotgun (WGS) entry which is preliminary data.</text>
</comment>
<dbReference type="Pfam" id="PF00155">
    <property type="entry name" value="Aminotran_1_2"/>
    <property type="match status" value="1"/>
</dbReference>
<dbReference type="Gene3D" id="3.40.640.10">
    <property type="entry name" value="Type I PLP-dependent aspartate aminotransferase-like (Major domain)"/>
    <property type="match status" value="1"/>
</dbReference>
<keyword evidence="3" id="KW-0808">Transferase</keyword>
<dbReference type="InterPro" id="IPR050859">
    <property type="entry name" value="Class-I_PLP-dep_aminotransf"/>
</dbReference>
<reference evidence="7" key="1">
    <citation type="journal article" date="2019" name="Int. J. Syst. Evol. Microbiol.">
        <title>The Global Catalogue of Microorganisms (GCM) 10K type strain sequencing project: providing services to taxonomists for standard genome sequencing and annotation.</title>
        <authorList>
            <consortium name="The Broad Institute Genomics Platform"/>
            <consortium name="The Broad Institute Genome Sequencing Center for Infectious Disease"/>
            <person name="Wu L."/>
            <person name="Ma J."/>
        </authorList>
    </citation>
    <scope>NUCLEOTIDE SEQUENCE [LARGE SCALE GENOMIC DNA]</scope>
    <source>
        <strain evidence="7">JCM 17738</strain>
    </source>
</reference>
<organism evidence="6 7">
    <name type="scientific">Ornithinibacter aureus</name>
    <dbReference type="NCBI Taxonomy" id="622664"/>
    <lineage>
        <taxon>Bacteria</taxon>
        <taxon>Bacillati</taxon>
        <taxon>Actinomycetota</taxon>
        <taxon>Actinomycetes</taxon>
        <taxon>Micrococcales</taxon>
        <taxon>Intrasporangiaceae</taxon>
        <taxon>Ornithinibacter</taxon>
    </lineage>
</organism>
<evidence type="ECO:0000259" key="5">
    <source>
        <dbReference type="Pfam" id="PF00155"/>
    </source>
</evidence>
<dbReference type="InterPro" id="IPR015421">
    <property type="entry name" value="PyrdxlP-dep_Trfase_major"/>
</dbReference>
<evidence type="ECO:0000313" key="6">
    <source>
        <dbReference type="EMBL" id="GAA4400906.1"/>
    </source>
</evidence>
<comment type="cofactor">
    <cofactor evidence="1">
        <name>pyridoxal 5'-phosphate</name>
        <dbReference type="ChEBI" id="CHEBI:597326"/>
    </cofactor>
</comment>
<evidence type="ECO:0000256" key="1">
    <source>
        <dbReference type="ARBA" id="ARBA00001933"/>
    </source>
</evidence>
<dbReference type="EMBL" id="BAABFX010000040">
    <property type="protein sequence ID" value="GAA4400906.1"/>
    <property type="molecule type" value="Genomic_DNA"/>
</dbReference>
<dbReference type="InterPro" id="IPR015422">
    <property type="entry name" value="PyrdxlP-dep_Trfase_small"/>
</dbReference>
<gene>
    <name evidence="6" type="ORF">GCM10023153_28830</name>
</gene>
<name>A0ABP8K6K0_9MICO</name>
<evidence type="ECO:0000256" key="2">
    <source>
        <dbReference type="ARBA" id="ARBA00022576"/>
    </source>
</evidence>
<dbReference type="InterPro" id="IPR015424">
    <property type="entry name" value="PyrdxlP-dep_Trfase"/>
</dbReference>
<evidence type="ECO:0000256" key="4">
    <source>
        <dbReference type="ARBA" id="ARBA00022898"/>
    </source>
</evidence>
<sequence length="400" mass="43732">MGVIGMTSFARRAERVQPSAIREFLALAGQPGITSFAGGYPDPTLFPMRELHGIYDALLTDGNASALQYTASEGLPELRALVAARLSADGMPCTADDVLITQGGQQGLDLTAKLFVDAGDVIVTERPTFLGALIAFNPCEPDYRSVPMDDEGMDTDALEQVLRTTDRVKLIYTVPDYQNPTGRTMSLARRRRLVELAQEFDVVVLEDTPYRELRYEGERLPTIKSLDTTGRVVHLGSFSKILAPGLRLGWALATPEIREKLALLKLAADTQNGTLNMRAAAAYLGGYDIEGHIAGMLPTYRHQRDLMLASLQEHFPPGITWTRANGGLFTWVTFPAGLDMAAFQRDVLIPQAGVIVVPGTPFFADRPEANHARMSFSGVPDERLVDGVRRMGRLLSQALT</sequence>
<dbReference type="PANTHER" id="PTHR42790">
    <property type="entry name" value="AMINOTRANSFERASE"/>
    <property type="match status" value="1"/>
</dbReference>
<dbReference type="PANTHER" id="PTHR42790:SF19">
    <property type="entry name" value="KYNURENINE_ALPHA-AMINOADIPATE AMINOTRANSFERASE, MITOCHONDRIAL"/>
    <property type="match status" value="1"/>
</dbReference>
<dbReference type="GO" id="GO:0008483">
    <property type="term" value="F:transaminase activity"/>
    <property type="evidence" value="ECO:0007669"/>
    <property type="project" value="UniProtKB-KW"/>
</dbReference>
<accession>A0ABP8K6K0</accession>
<dbReference type="CDD" id="cd00609">
    <property type="entry name" value="AAT_like"/>
    <property type="match status" value="1"/>
</dbReference>
<dbReference type="Proteomes" id="UP001500390">
    <property type="component" value="Unassembled WGS sequence"/>
</dbReference>
<dbReference type="Gene3D" id="3.90.1150.10">
    <property type="entry name" value="Aspartate Aminotransferase, domain 1"/>
    <property type="match status" value="1"/>
</dbReference>
<keyword evidence="7" id="KW-1185">Reference proteome</keyword>
<proteinExistence type="predicted"/>
<keyword evidence="4" id="KW-0663">Pyridoxal phosphate</keyword>
<dbReference type="InterPro" id="IPR004839">
    <property type="entry name" value="Aminotransferase_I/II_large"/>
</dbReference>